<evidence type="ECO:0000313" key="3">
    <source>
        <dbReference type="Proteomes" id="UP000193411"/>
    </source>
</evidence>
<dbReference type="SUPFAM" id="SSF56112">
    <property type="entry name" value="Protein kinase-like (PK-like)"/>
    <property type="match status" value="1"/>
</dbReference>
<dbReference type="GO" id="GO:0005524">
    <property type="term" value="F:ATP binding"/>
    <property type="evidence" value="ECO:0007669"/>
    <property type="project" value="InterPro"/>
</dbReference>
<sequence>MSRHVAHNEAAVFRVVANGCPSIVQCYDVIEADDPVGHQQLTALVLEYCPGGDLFDLLAYRHHEVTMVEAARIAWQVCSAVSFLHDRNVVHRDLKLENILLMSRTAPFNLKLSDFGLARHLANADDRITSRCGSEEYTAPEVIMLSDSPYAPKPADMWSVASSCLPSWWANSPFRKNHATWWLWKTLPLYPT</sequence>
<organism evidence="2 3">
    <name type="scientific">Catenaria anguillulae PL171</name>
    <dbReference type="NCBI Taxonomy" id="765915"/>
    <lineage>
        <taxon>Eukaryota</taxon>
        <taxon>Fungi</taxon>
        <taxon>Fungi incertae sedis</taxon>
        <taxon>Blastocladiomycota</taxon>
        <taxon>Blastocladiomycetes</taxon>
        <taxon>Blastocladiales</taxon>
        <taxon>Catenariaceae</taxon>
        <taxon>Catenaria</taxon>
    </lineage>
</organism>
<dbReference type="OrthoDB" id="289250at2759"/>
<dbReference type="Pfam" id="PF00069">
    <property type="entry name" value="Pkinase"/>
    <property type="match status" value="1"/>
</dbReference>
<feature type="non-terminal residue" evidence="2">
    <location>
        <position position="192"/>
    </location>
</feature>
<keyword evidence="2" id="KW-0418">Kinase</keyword>
<dbReference type="Gene3D" id="1.10.510.10">
    <property type="entry name" value="Transferase(Phosphotransferase) domain 1"/>
    <property type="match status" value="1"/>
</dbReference>
<name>A0A1Y2I408_9FUNG</name>
<reference evidence="2 3" key="1">
    <citation type="submission" date="2016-07" db="EMBL/GenBank/DDBJ databases">
        <title>Pervasive Adenine N6-methylation of Active Genes in Fungi.</title>
        <authorList>
            <consortium name="DOE Joint Genome Institute"/>
            <person name="Mondo S.J."/>
            <person name="Dannebaum R.O."/>
            <person name="Kuo R.C."/>
            <person name="Labutti K."/>
            <person name="Haridas S."/>
            <person name="Kuo A."/>
            <person name="Salamov A."/>
            <person name="Ahrendt S.R."/>
            <person name="Lipzen A."/>
            <person name="Sullivan W."/>
            <person name="Andreopoulos W.B."/>
            <person name="Clum A."/>
            <person name="Lindquist E."/>
            <person name="Daum C."/>
            <person name="Ramamoorthy G.K."/>
            <person name="Gryganskyi A."/>
            <person name="Culley D."/>
            <person name="Magnuson J.K."/>
            <person name="James T.Y."/>
            <person name="O'Malley M.A."/>
            <person name="Stajich J.E."/>
            <person name="Spatafora J.W."/>
            <person name="Visel A."/>
            <person name="Grigoriev I.V."/>
        </authorList>
    </citation>
    <scope>NUCLEOTIDE SEQUENCE [LARGE SCALE GENOMIC DNA]</scope>
    <source>
        <strain evidence="2 3">PL171</strain>
    </source>
</reference>
<comment type="caution">
    <text evidence="2">The sequence shown here is derived from an EMBL/GenBank/DDBJ whole genome shotgun (WGS) entry which is preliminary data.</text>
</comment>
<dbReference type="PROSITE" id="PS50011">
    <property type="entry name" value="PROTEIN_KINASE_DOM"/>
    <property type="match status" value="1"/>
</dbReference>
<keyword evidence="2" id="KW-0808">Transferase</keyword>
<feature type="domain" description="Protein kinase" evidence="1">
    <location>
        <begin position="1"/>
        <end position="192"/>
    </location>
</feature>
<dbReference type="PANTHER" id="PTHR24347">
    <property type="entry name" value="SERINE/THREONINE-PROTEIN KINASE"/>
    <property type="match status" value="1"/>
</dbReference>
<keyword evidence="3" id="KW-1185">Reference proteome</keyword>
<dbReference type="PROSITE" id="PS00108">
    <property type="entry name" value="PROTEIN_KINASE_ST"/>
    <property type="match status" value="1"/>
</dbReference>
<gene>
    <name evidence="2" type="ORF">BCR44DRAFT_1521787</name>
</gene>
<dbReference type="InterPro" id="IPR011009">
    <property type="entry name" value="Kinase-like_dom_sf"/>
</dbReference>
<dbReference type="GO" id="GO:0004672">
    <property type="term" value="F:protein kinase activity"/>
    <property type="evidence" value="ECO:0007669"/>
    <property type="project" value="InterPro"/>
</dbReference>
<dbReference type="EMBL" id="MCFL01000001">
    <property type="protein sequence ID" value="ORZ41587.1"/>
    <property type="molecule type" value="Genomic_DNA"/>
</dbReference>
<dbReference type="AlphaFoldDB" id="A0A1Y2I408"/>
<dbReference type="STRING" id="765915.A0A1Y2I408"/>
<protein>
    <submittedName>
        <fullName evidence="2">Kinase-like domain-containing protein</fullName>
    </submittedName>
</protein>
<accession>A0A1Y2I408</accession>
<dbReference type="InterPro" id="IPR000719">
    <property type="entry name" value="Prot_kinase_dom"/>
</dbReference>
<evidence type="ECO:0000259" key="1">
    <source>
        <dbReference type="PROSITE" id="PS50011"/>
    </source>
</evidence>
<evidence type="ECO:0000313" key="2">
    <source>
        <dbReference type="EMBL" id="ORZ41587.1"/>
    </source>
</evidence>
<proteinExistence type="predicted"/>
<dbReference type="SMART" id="SM00220">
    <property type="entry name" value="S_TKc"/>
    <property type="match status" value="1"/>
</dbReference>
<dbReference type="Proteomes" id="UP000193411">
    <property type="component" value="Unassembled WGS sequence"/>
</dbReference>
<dbReference type="InterPro" id="IPR008271">
    <property type="entry name" value="Ser/Thr_kinase_AS"/>
</dbReference>